<dbReference type="AlphaFoldDB" id="A0AAE3E0T6"/>
<protein>
    <submittedName>
        <fullName evidence="2">Uncharacterized protein</fullName>
    </submittedName>
</protein>
<gene>
    <name evidence="2" type="ORF">LKE05_13430</name>
</gene>
<evidence type="ECO:0000313" key="3">
    <source>
        <dbReference type="Proteomes" id="UP001198242"/>
    </source>
</evidence>
<sequence length="108" mass="11560">MRFFRESHHIIFAVLVVESNGILIFSYGKLVVQRRNLPFVSNSATKIISPKVLFLSVTDRFSPLILQSISVLGLAVGLGVAVAVGLAVGFNVGVGLGLAQVKVLNLIQ</sequence>
<feature type="transmembrane region" description="Helical" evidence="1">
    <location>
        <begin position="12"/>
        <end position="32"/>
    </location>
</feature>
<name>A0AAE3E0T6_9FIRM</name>
<organism evidence="2 3">
    <name type="scientific">Hominilimicola fabiformis</name>
    <dbReference type="NCBI Taxonomy" id="2885356"/>
    <lineage>
        <taxon>Bacteria</taxon>
        <taxon>Bacillati</taxon>
        <taxon>Bacillota</taxon>
        <taxon>Clostridia</taxon>
        <taxon>Eubacteriales</taxon>
        <taxon>Oscillospiraceae</taxon>
        <taxon>Hominilimicola</taxon>
    </lineage>
</organism>
<keyword evidence="3" id="KW-1185">Reference proteome</keyword>
<comment type="caution">
    <text evidence="2">The sequence shown here is derived from an EMBL/GenBank/DDBJ whole genome shotgun (WGS) entry which is preliminary data.</text>
</comment>
<evidence type="ECO:0000313" key="2">
    <source>
        <dbReference type="EMBL" id="MCC2211782.1"/>
    </source>
</evidence>
<dbReference type="Proteomes" id="UP001198242">
    <property type="component" value="Unassembled WGS sequence"/>
</dbReference>
<evidence type="ECO:0000256" key="1">
    <source>
        <dbReference type="SAM" id="Phobius"/>
    </source>
</evidence>
<accession>A0AAE3E0T6</accession>
<keyword evidence="1" id="KW-0472">Membrane</keyword>
<proteinExistence type="predicted"/>
<reference evidence="2 3" key="1">
    <citation type="submission" date="2021-10" db="EMBL/GenBank/DDBJ databases">
        <title>Anaerobic single-cell dispensing facilitates the cultivation of human gut bacteria.</title>
        <authorList>
            <person name="Afrizal A."/>
        </authorList>
    </citation>
    <scope>NUCLEOTIDE SEQUENCE [LARGE SCALE GENOMIC DNA]</scope>
    <source>
        <strain evidence="2 3">CLA-AA-H232</strain>
    </source>
</reference>
<dbReference type="EMBL" id="JAJEQM010000026">
    <property type="protein sequence ID" value="MCC2211782.1"/>
    <property type="molecule type" value="Genomic_DNA"/>
</dbReference>
<feature type="transmembrane region" description="Helical" evidence="1">
    <location>
        <begin position="69"/>
        <end position="99"/>
    </location>
</feature>
<keyword evidence="1" id="KW-1133">Transmembrane helix</keyword>
<dbReference type="RefSeq" id="WP_117968912.1">
    <property type="nucleotide sequence ID" value="NZ_JAJEQM010000026.1"/>
</dbReference>
<keyword evidence="1" id="KW-0812">Transmembrane</keyword>